<dbReference type="InterPro" id="IPR027275">
    <property type="entry name" value="PRC-brl_dom"/>
</dbReference>
<reference evidence="4 5" key="1">
    <citation type="journal article" date="2014" name="Int. J. Syst. Evol. Microbiol.">
        <title>Celeribacter indicus sp. nov., a polycyclic aromatic hydrocarbon-degrading bacterium from deep-sea sediment and reclassification of Huaishuia halophila as Celeribacter halophilus comb. nov.</title>
        <authorList>
            <person name="Lai Q."/>
            <person name="Cao J."/>
            <person name="Yuan J."/>
            <person name="Li F."/>
            <person name="Shao Z."/>
        </authorList>
    </citation>
    <scope>NUCLEOTIDE SEQUENCE [LARGE SCALE GENOMIC DNA]</scope>
    <source>
        <strain evidence="4">P73</strain>
    </source>
</reference>
<dbReference type="PANTHER" id="PTHR36505">
    <property type="entry name" value="BLR1072 PROTEIN"/>
    <property type="match status" value="1"/>
</dbReference>
<evidence type="ECO:0000259" key="3">
    <source>
        <dbReference type="Pfam" id="PF05239"/>
    </source>
</evidence>
<dbReference type="HOGENOM" id="CLU_1122980_0_0_5"/>
<protein>
    <recommendedName>
        <fullName evidence="3">PRC-barrel domain-containing protein</fullName>
    </recommendedName>
</protein>
<sequence length="247" mass="25103">MKIMKKYLYITAFTLPIVAGPVWAQDETTPDETAPAPTEQMEDQTPGGDTGTTPDAPDAGTTTPDDGTMTPDAGTTTPDDGTTAPDDGTTLDSDPSAAEAPAEDGAPAAASGAVVPQQESAEILGDWILSTSVTSPDGETIGSIKDIIITEDGQITGVILGVGGFLGIGQKDIAVDYSELDIQYDGDAIELAMTREEAEAAPEYQYREKETAPAPVDDTMGTGGMDSGMGAGTGMGGDTGMGGTTVE</sequence>
<evidence type="ECO:0000256" key="1">
    <source>
        <dbReference type="SAM" id="MobiDB-lite"/>
    </source>
</evidence>
<evidence type="ECO:0000256" key="2">
    <source>
        <dbReference type="SAM" id="SignalP"/>
    </source>
</evidence>
<feature type="region of interest" description="Disordered" evidence="1">
    <location>
        <begin position="200"/>
        <end position="247"/>
    </location>
</feature>
<feature type="region of interest" description="Disordered" evidence="1">
    <location>
        <begin position="21"/>
        <end position="117"/>
    </location>
</feature>
<organism evidence="4 5">
    <name type="scientific">Celeribacter indicus</name>
    <dbReference type="NCBI Taxonomy" id="1208324"/>
    <lineage>
        <taxon>Bacteria</taxon>
        <taxon>Pseudomonadati</taxon>
        <taxon>Pseudomonadota</taxon>
        <taxon>Alphaproteobacteria</taxon>
        <taxon>Rhodobacterales</taxon>
        <taxon>Roseobacteraceae</taxon>
        <taxon>Celeribacter</taxon>
    </lineage>
</organism>
<feature type="signal peptide" evidence="2">
    <location>
        <begin position="1"/>
        <end position="24"/>
    </location>
</feature>
<dbReference type="KEGG" id="cid:P73_4112"/>
<dbReference type="AlphaFoldDB" id="A0A0B5E928"/>
<proteinExistence type="predicted"/>
<dbReference type="EMBL" id="CP004393">
    <property type="protein sequence ID" value="AJE48827.1"/>
    <property type="molecule type" value="Genomic_DNA"/>
</dbReference>
<dbReference type="STRING" id="1208324.P73_4112"/>
<dbReference type="Pfam" id="PF05239">
    <property type="entry name" value="PRC"/>
    <property type="match status" value="1"/>
</dbReference>
<evidence type="ECO:0000313" key="5">
    <source>
        <dbReference type="Proteomes" id="UP000031521"/>
    </source>
</evidence>
<keyword evidence="5" id="KW-1185">Reference proteome</keyword>
<feature type="domain" description="PRC-barrel" evidence="3">
    <location>
        <begin position="131"/>
        <end position="191"/>
    </location>
</feature>
<dbReference type="Gene3D" id="2.30.30.240">
    <property type="entry name" value="PRC-barrel domain"/>
    <property type="match status" value="1"/>
</dbReference>
<gene>
    <name evidence="4" type="ORF">P73_4112</name>
</gene>
<dbReference type="Proteomes" id="UP000031521">
    <property type="component" value="Chromosome"/>
</dbReference>
<dbReference type="PANTHER" id="PTHR36505:SF1">
    <property type="entry name" value="BLR1072 PROTEIN"/>
    <property type="match status" value="1"/>
</dbReference>
<dbReference type="InterPro" id="IPR011033">
    <property type="entry name" value="PRC_barrel-like_sf"/>
</dbReference>
<feature type="compositionally biased region" description="Low complexity" evidence="1">
    <location>
        <begin position="31"/>
        <end position="113"/>
    </location>
</feature>
<dbReference type="SUPFAM" id="SSF50346">
    <property type="entry name" value="PRC-barrel domain"/>
    <property type="match status" value="1"/>
</dbReference>
<feature type="compositionally biased region" description="Gly residues" evidence="1">
    <location>
        <begin position="221"/>
        <end position="247"/>
    </location>
</feature>
<accession>A0A0B5E928</accession>
<evidence type="ECO:0000313" key="4">
    <source>
        <dbReference type="EMBL" id="AJE48827.1"/>
    </source>
</evidence>
<name>A0A0B5E928_9RHOB</name>
<keyword evidence="2" id="KW-0732">Signal</keyword>
<feature type="chain" id="PRO_5002100654" description="PRC-barrel domain-containing protein" evidence="2">
    <location>
        <begin position="25"/>
        <end position="247"/>
    </location>
</feature>